<proteinExistence type="predicted"/>
<keyword evidence="2" id="KW-1185">Reference proteome</keyword>
<evidence type="ECO:0000313" key="1">
    <source>
        <dbReference type="EMBL" id="KAH7921595.1"/>
    </source>
</evidence>
<accession>A0ACB8B7C6</accession>
<dbReference type="Proteomes" id="UP000790709">
    <property type="component" value="Unassembled WGS sequence"/>
</dbReference>
<sequence>MLQLGTLYACIKVNDVALPVYDIEISEKEKKVSCWIPSEAGKTFSIVWQDTHELRNYHEGGSVTIDGIPSRGVILKPLMSGEPLSYANCTAELKYLRTSATSGRPLTFSNLKLTDDDMYLKSAPVGLGEISLTVWPVDFVCALPCRPVEGVKNQMVHERAKKAYSHCVSVGNETALPFTQELRTRRIGSEPFATFVFRYRPLDRLIADGIAPPRCSKRAMPDDFGDRDRQSDNEAMRELQALKEHVKRLEKTIIHYKRTSSKRVKAEICDEIIDLTN</sequence>
<evidence type="ECO:0000313" key="2">
    <source>
        <dbReference type="Proteomes" id="UP000790709"/>
    </source>
</evidence>
<gene>
    <name evidence="1" type="ORF">BV22DRAFT_719323</name>
</gene>
<reference evidence="1" key="1">
    <citation type="journal article" date="2021" name="New Phytol.">
        <title>Evolutionary innovations through gain and loss of genes in the ectomycorrhizal Boletales.</title>
        <authorList>
            <person name="Wu G."/>
            <person name="Miyauchi S."/>
            <person name="Morin E."/>
            <person name="Kuo A."/>
            <person name="Drula E."/>
            <person name="Varga T."/>
            <person name="Kohler A."/>
            <person name="Feng B."/>
            <person name="Cao Y."/>
            <person name="Lipzen A."/>
            <person name="Daum C."/>
            <person name="Hundley H."/>
            <person name="Pangilinan J."/>
            <person name="Johnson J."/>
            <person name="Barry K."/>
            <person name="LaButti K."/>
            <person name="Ng V."/>
            <person name="Ahrendt S."/>
            <person name="Min B."/>
            <person name="Choi I.G."/>
            <person name="Park H."/>
            <person name="Plett J.M."/>
            <person name="Magnuson J."/>
            <person name="Spatafora J.W."/>
            <person name="Nagy L.G."/>
            <person name="Henrissat B."/>
            <person name="Grigoriev I.V."/>
            <person name="Yang Z.L."/>
            <person name="Xu J."/>
            <person name="Martin F.M."/>
        </authorList>
    </citation>
    <scope>NUCLEOTIDE SEQUENCE</scope>
    <source>
        <strain evidence="1">KUC20120723A-06</strain>
    </source>
</reference>
<protein>
    <submittedName>
        <fullName evidence="1">Uncharacterized protein</fullName>
    </submittedName>
</protein>
<name>A0ACB8B7C6_9AGAM</name>
<dbReference type="EMBL" id="MU266519">
    <property type="protein sequence ID" value="KAH7921595.1"/>
    <property type="molecule type" value="Genomic_DNA"/>
</dbReference>
<organism evidence="1 2">
    <name type="scientific">Leucogyrophana mollusca</name>
    <dbReference type="NCBI Taxonomy" id="85980"/>
    <lineage>
        <taxon>Eukaryota</taxon>
        <taxon>Fungi</taxon>
        <taxon>Dikarya</taxon>
        <taxon>Basidiomycota</taxon>
        <taxon>Agaricomycotina</taxon>
        <taxon>Agaricomycetes</taxon>
        <taxon>Agaricomycetidae</taxon>
        <taxon>Boletales</taxon>
        <taxon>Boletales incertae sedis</taxon>
        <taxon>Leucogyrophana</taxon>
    </lineage>
</organism>
<comment type="caution">
    <text evidence="1">The sequence shown here is derived from an EMBL/GenBank/DDBJ whole genome shotgun (WGS) entry which is preliminary data.</text>
</comment>